<dbReference type="AlphaFoldDB" id="I4H546"/>
<organism evidence="1 2">
    <name type="scientific">Microcystis aeruginosa PCC 9807</name>
    <dbReference type="NCBI Taxonomy" id="1160283"/>
    <lineage>
        <taxon>Bacteria</taxon>
        <taxon>Bacillati</taxon>
        <taxon>Cyanobacteriota</taxon>
        <taxon>Cyanophyceae</taxon>
        <taxon>Oscillatoriophycideae</taxon>
        <taxon>Chroococcales</taxon>
        <taxon>Microcystaceae</taxon>
        <taxon>Microcystis</taxon>
    </lineage>
</organism>
<name>I4H546_MICAE</name>
<comment type="caution">
    <text evidence="1">The sequence shown here is derived from an EMBL/GenBank/DDBJ whole genome shotgun (WGS) entry which is preliminary data.</text>
</comment>
<reference evidence="1 2" key="1">
    <citation type="submission" date="2012-04" db="EMBL/GenBank/DDBJ databases">
        <authorList>
            <person name="Genoscope - CEA"/>
        </authorList>
    </citation>
    <scope>NUCLEOTIDE SEQUENCE [LARGE SCALE GENOMIC DNA]</scope>
    <source>
        <strain evidence="1 2">9807</strain>
    </source>
</reference>
<protein>
    <recommendedName>
        <fullName evidence="3">PEP-CTERM protein-sorting domain-containing protein</fullName>
    </recommendedName>
</protein>
<evidence type="ECO:0000313" key="1">
    <source>
        <dbReference type="EMBL" id="CCI17170.1"/>
    </source>
</evidence>
<accession>I4H546</accession>
<dbReference type="HOGENOM" id="CLU_1029784_0_0_3"/>
<dbReference type="RefSeq" id="WP_002787337.1">
    <property type="nucleotide sequence ID" value="NZ_HE973347.1"/>
</dbReference>
<gene>
    <name evidence="1" type="ORF">MICAF_2510002</name>
</gene>
<dbReference type="InterPro" id="IPR013424">
    <property type="entry name" value="Ice-binding_C"/>
</dbReference>
<dbReference type="NCBIfam" id="TIGR02595">
    <property type="entry name" value="PEP_CTERM"/>
    <property type="match status" value="1"/>
</dbReference>
<dbReference type="Proteomes" id="UP000003613">
    <property type="component" value="Unassembled WGS sequence"/>
</dbReference>
<sequence length="299" mass="31188">MINTRLKPVTTGLIGAVGLGVALLGMPEAAKAAPSCGPGDNWIATCQPGSDILLDTKAYLQFDIVGQGVVALVLGGDPVTITRGTPVDSIVGDSDFAGIDVGFGDGNVGITDGEPTVIKTRIEERFTFGDYILTGTGAGAIVQATDFGIPRPDLAWSFFTVFAEIEGPFGKARNQAPIIVEANNWLVGVSPQQISPIAPPPALPSSFVGSSDEDICQDPLAAILYCGFRSVDFFLVNDNGDFIDSSGNPATNPADYVRFGELKREIHSVPPIPEPSTVLGLIAVGLSSIIGFKGKKEPK</sequence>
<evidence type="ECO:0000313" key="2">
    <source>
        <dbReference type="Proteomes" id="UP000003613"/>
    </source>
</evidence>
<evidence type="ECO:0008006" key="3">
    <source>
        <dbReference type="Google" id="ProtNLM"/>
    </source>
</evidence>
<dbReference type="EMBL" id="CAIM01000170">
    <property type="protein sequence ID" value="CCI17170.1"/>
    <property type="molecule type" value="Genomic_DNA"/>
</dbReference>
<proteinExistence type="predicted"/>